<sequence>MGERCVRCRKGNARARRRRRSGGRAARTTGGRCRVGAVPGGTAGGGTSGRRPRRTGNRSGTEAAAMRTQGEDSPEDRGRAGDAAARLAQDTAQLARHEILAVRSEIRAALRRIGAGGALLGAAGVCGLLTLWSAHEALLRSLEPVLPGARAPAALGAVYATGAVTLGCAAGARMRSAGGVPERACDRAHEGLPDRF</sequence>
<feature type="transmembrane region" description="Helical" evidence="2">
    <location>
        <begin position="113"/>
        <end position="133"/>
    </location>
</feature>
<name>A0A5P2VX26_9ACTN</name>
<evidence type="ECO:0000256" key="1">
    <source>
        <dbReference type="SAM" id="MobiDB-lite"/>
    </source>
</evidence>
<proteinExistence type="predicted"/>
<dbReference type="Pfam" id="PF07332">
    <property type="entry name" value="Phage_holin_3_6"/>
    <property type="match status" value="1"/>
</dbReference>
<accession>A0A5P2VX26</accession>
<keyword evidence="2" id="KW-0812">Transmembrane</keyword>
<evidence type="ECO:0000313" key="4">
    <source>
        <dbReference type="Proteomes" id="UP000325763"/>
    </source>
</evidence>
<dbReference type="EMBL" id="CP023747">
    <property type="protein sequence ID" value="QEV37938.1"/>
    <property type="molecule type" value="Genomic_DNA"/>
</dbReference>
<feature type="region of interest" description="Disordered" evidence="1">
    <location>
        <begin position="1"/>
        <end position="82"/>
    </location>
</feature>
<dbReference type="KEGG" id="snq:CP978_04755"/>
<keyword evidence="2" id="KW-0472">Membrane</keyword>
<feature type="compositionally biased region" description="Gly residues" evidence="1">
    <location>
        <begin position="38"/>
        <end position="48"/>
    </location>
</feature>
<reference evidence="3 4" key="1">
    <citation type="submission" date="2017-09" db="EMBL/GenBank/DDBJ databases">
        <title>Streptomyces genome completion.</title>
        <authorList>
            <person name="Lee N."/>
            <person name="Cho B.-K."/>
        </authorList>
    </citation>
    <scope>NUCLEOTIDE SEQUENCE [LARGE SCALE GENOMIC DNA]</scope>
    <source>
        <strain evidence="3 4">ATCC 14899</strain>
    </source>
</reference>
<protein>
    <submittedName>
        <fullName evidence="3">Phage holin family protein</fullName>
    </submittedName>
</protein>
<dbReference type="InterPro" id="IPR009937">
    <property type="entry name" value="Phage_holin_3_6"/>
</dbReference>
<keyword evidence="2" id="KW-1133">Transmembrane helix</keyword>
<dbReference type="Proteomes" id="UP000325763">
    <property type="component" value="Chromosome"/>
</dbReference>
<feature type="compositionally biased region" description="Basic residues" evidence="1">
    <location>
        <begin position="7"/>
        <end position="22"/>
    </location>
</feature>
<evidence type="ECO:0000256" key="2">
    <source>
        <dbReference type="SAM" id="Phobius"/>
    </source>
</evidence>
<organism evidence="3 4">
    <name type="scientific">Streptomyces nodosus</name>
    <dbReference type="NCBI Taxonomy" id="40318"/>
    <lineage>
        <taxon>Bacteria</taxon>
        <taxon>Bacillati</taxon>
        <taxon>Actinomycetota</taxon>
        <taxon>Actinomycetes</taxon>
        <taxon>Kitasatosporales</taxon>
        <taxon>Streptomycetaceae</taxon>
        <taxon>Streptomyces</taxon>
    </lineage>
</organism>
<dbReference type="AlphaFoldDB" id="A0A5P2VX26"/>
<feature type="transmembrane region" description="Helical" evidence="2">
    <location>
        <begin position="153"/>
        <end position="172"/>
    </location>
</feature>
<gene>
    <name evidence="3" type="ORF">CP978_04755</name>
</gene>
<feature type="compositionally biased region" description="Low complexity" evidence="1">
    <location>
        <begin position="23"/>
        <end position="37"/>
    </location>
</feature>
<evidence type="ECO:0000313" key="3">
    <source>
        <dbReference type="EMBL" id="QEV37938.1"/>
    </source>
</evidence>